<evidence type="ECO:0000256" key="4">
    <source>
        <dbReference type="ARBA" id="ARBA00022729"/>
    </source>
</evidence>
<evidence type="ECO:0000256" key="8">
    <source>
        <dbReference type="ARBA" id="ARBA00023157"/>
    </source>
</evidence>
<evidence type="ECO:0000313" key="14">
    <source>
        <dbReference type="Proteomes" id="UP000095280"/>
    </source>
</evidence>
<dbReference type="SUPFAM" id="SSF52743">
    <property type="entry name" value="Subtilisin-like"/>
    <property type="match status" value="2"/>
</dbReference>
<keyword evidence="5 11" id="KW-0378">Hydrolase</keyword>
<feature type="active site" description="Charge relay system" evidence="11">
    <location>
        <position position="253"/>
    </location>
</feature>
<dbReference type="WBParaSite" id="maker-uti_cns_0004302-snap-gene-0.5-mRNA-1">
    <property type="protein sequence ID" value="maker-uti_cns_0004302-snap-gene-0.5-mRNA-1"/>
    <property type="gene ID" value="maker-uti_cns_0004302-snap-gene-0.5"/>
</dbReference>
<feature type="active site" description="Charge relay system" evidence="10 11">
    <location>
        <position position="428"/>
    </location>
</feature>
<sequence length="703" mass="75150">QEPQSPRRRHPGGVPAPSMNIAGAWRLGYHGQGVVVSVLDDGIDMEHPDLRENYDSRASFDVNGNDPDPTYRPTAKDENKHGTRCAGQIAAQANNSICIPGVAFRSRIGAIRMLDGEITDTVETLSVGHQPQHIHVYSSSWGPSDDGATLEGPGRLTQKAFSLGVARGRRGLGSVFVWASGNGGREDNCNTDGYTNSIYTLSVGAVSESGTVPWYSESCSSTLAATYSRASFDVNGNDPDPTYRPTAKDENKHGTRCAGQIAAQANNSICIPGVAFRSRIGAIRMLDGEITDTVETLSVGHQPQHIHVYSSSWGPSDDGATLEGPGRLTQKAFSLGVARGRRGLGSVFVWASGNGGREDNCNTDGYTNSIYTLSVGAVSESGTVPWYSESCSSTLAATYSSGDSGLQERAMVTTDLHGRCTENHTGTSASAPIAAGIVSLALSANPGLGWRDVQHLTVRSSNPSDYLRTTWRINGVGKKVSHEFGYGLMDALAMVRLARTWRSVPRLRSCDAGGQEGLSVSVEDGFERTFRLATDGCASLSPSREVAFVEHVQVRVALTATRRGGVQMWLHSPLGTVSQLLSRRPKDKASGFHQWPFMTVHNWGEPPEARGSSSFAATATLHSWSLLIHGTGDLPAGQAMPMVTRQPSKQPTAASGEGATADERPDSVVQHLNSAESYRRRRHIAFMLTAAAVILALLLLVTF</sequence>
<keyword evidence="4" id="KW-0732">Signal</keyword>
<dbReference type="Gene3D" id="3.40.50.200">
    <property type="entry name" value="Peptidase S8/S53 domain"/>
    <property type="match status" value="2"/>
</dbReference>
<evidence type="ECO:0000256" key="7">
    <source>
        <dbReference type="ARBA" id="ARBA00023145"/>
    </source>
</evidence>
<name>A0A1I8H4W0_9PLAT</name>
<dbReference type="InterPro" id="IPR022398">
    <property type="entry name" value="Peptidase_S8_His-AS"/>
</dbReference>
<dbReference type="PROSITE" id="PS00137">
    <property type="entry name" value="SUBTILASE_HIS"/>
    <property type="match status" value="2"/>
</dbReference>
<dbReference type="AlphaFoldDB" id="A0A1I8H4W0"/>
<evidence type="ECO:0000313" key="15">
    <source>
        <dbReference type="WBParaSite" id="maker-uti_cns_0004302-snap-gene-0.5-mRNA-1"/>
    </source>
</evidence>
<dbReference type="GO" id="GO:0005802">
    <property type="term" value="C:trans-Golgi network"/>
    <property type="evidence" value="ECO:0007669"/>
    <property type="project" value="TreeGrafter"/>
</dbReference>
<feature type="region of interest" description="Disordered" evidence="12">
    <location>
        <begin position="645"/>
        <end position="668"/>
    </location>
</feature>
<dbReference type="PANTHER" id="PTHR42884">
    <property type="entry name" value="PROPROTEIN CONVERTASE SUBTILISIN/KEXIN-RELATED"/>
    <property type="match status" value="1"/>
</dbReference>
<dbReference type="InterPro" id="IPR034182">
    <property type="entry name" value="Kexin/furin"/>
</dbReference>
<evidence type="ECO:0000256" key="6">
    <source>
        <dbReference type="ARBA" id="ARBA00022825"/>
    </source>
</evidence>
<dbReference type="InterPro" id="IPR023827">
    <property type="entry name" value="Peptidase_S8_Asp-AS"/>
</dbReference>
<dbReference type="GO" id="GO:0004252">
    <property type="term" value="F:serine-type endopeptidase activity"/>
    <property type="evidence" value="ECO:0007669"/>
    <property type="project" value="UniProtKB-UniRule"/>
</dbReference>
<dbReference type="InterPro" id="IPR000209">
    <property type="entry name" value="Peptidase_S8/S53_dom"/>
</dbReference>
<evidence type="ECO:0000256" key="10">
    <source>
        <dbReference type="PIRSR" id="PIRSR615500-1"/>
    </source>
</evidence>
<dbReference type="PROSITE" id="PS51829">
    <property type="entry name" value="P_HOMO_B"/>
    <property type="match status" value="1"/>
</dbReference>
<dbReference type="Proteomes" id="UP000095280">
    <property type="component" value="Unplaced"/>
</dbReference>
<keyword evidence="8" id="KW-1015">Disulfide bond</keyword>
<protein>
    <submittedName>
        <fullName evidence="15">P/Homo B domain-containing protein</fullName>
    </submittedName>
</protein>
<evidence type="ECO:0000256" key="3">
    <source>
        <dbReference type="ARBA" id="ARBA00022685"/>
    </source>
</evidence>
<feature type="domain" description="P/Homo B" evidence="13">
    <location>
        <begin position="503"/>
        <end position="634"/>
    </location>
</feature>
<evidence type="ECO:0000256" key="1">
    <source>
        <dbReference type="ARBA" id="ARBA00005325"/>
    </source>
</evidence>
<evidence type="ECO:0000256" key="11">
    <source>
        <dbReference type="PROSITE-ProRule" id="PRU01240"/>
    </source>
</evidence>
<dbReference type="InterPro" id="IPR008979">
    <property type="entry name" value="Galactose-bd-like_sf"/>
</dbReference>
<organism evidence="14 15">
    <name type="scientific">Macrostomum lignano</name>
    <dbReference type="NCBI Taxonomy" id="282301"/>
    <lineage>
        <taxon>Eukaryota</taxon>
        <taxon>Metazoa</taxon>
        <taxon>Spiralia</taxon>
        <taxon>Lophotrochozoa</taxon>
        <taxon>Platyhelminthes</taxon>
        <taxon>Rhabditophora</taxon>
        <taxon>Macrostomorpha</taxon>
        <taxon>Macrostomida</taxon>
        <taxon>Macrostomidae</taxon>
        <taxon>Macrostomum</taxon>
    </lineage>
</organism>
<dbReference type="InterPro" id="IPR023828">
    <property type="entry name" value="Peptidase_S8_Ser-AS"/>
</dbReference>
<dbReference type="PROSITE" id="PS51892">
    <property type="entry name" value="SUBTILASE"/>
    <property type="match status" value="1"/>
</dbReference>
<dbReference type="SUPFAM" id="SSF49785">
    <property type="entry name" value="Galactose-binding domain-like"/>
    <property type="match status" value="1"/>
</dbReference>
<keyword evidence="3" id="KW-0165">Cleavage on pair of basic residues</keyword>
<feature type="region of interest" description="Disordered" evidence="12">
    <location>
        <begin position="56"/>
        <end position="80"/>
    </location>
</feature>
<keyword evidence="2 11" id="KW-0645">Protease</keyword>
<keyword evidence="14" id="KW-1185">Reference proteome</keyword>
<dbReference type="Pfam" id="PF00082">
    <property type="entry name" value="Peptidase_S8"/>
    <property type="match status" value="1"/>
</dbReference>
<dbReference type="GO" id="GO:0000139">
    <property type="term" value="C:Golgi membrane"/>
    <property type="evidence" value="ECO:0007669"/>
    <property type="project" value="TreeGrafter"/>
</dbReference>
<keyword evidence="7" id="KW-0865">Zymogen</keyword>
<feature type="active site" description="Charge relay system" evidence="10 11">
    <location>
        <position position="40"/>
    </location>
</feature>
<dbReference type="PANTHER" id="PTHR42884:SF3">
    <property type="entry name" value="FURIN-LIKE PROTEASE 1, ISOFORMS 1_1-X_2"/>
    <property type="match status" value="1"/>
</dbReference>
<dbReference type="Gene3D" id="2.60.120.260">
    <property type="entry name" value="Galactose-binding domain-like"/>
    <property type="match status" value="1"/>
</dbReference>
<keyword evidence="6 11" id="KW-0720">Serine protease</keyword>
<accession>A0A1I8H4W0</accession>
<evidence type="ECO:0000259" key="13">
    <source>
        <dbReference type="PROSITE" id="PS51829"/>
    </source>
</evidence>
<dbReference type="FunFam" id="3.40.50.200:FF:000021">
    <property type="entry name" value="Proprotein convertase subtilisin/kexin type 5a"/>
    <property type="match status" value="2"/>
</dbReference>
<evidence type="ECO:0000256" key="9">
    <source>
        <dbReference type="ARBA" id="ARBA00023180"/>
    </source>
</evidence>
<feature type="active site" description="Charge relay system" evidence="10">
    <location>
        <position position="81"/>
    </location>
</feature>
<comment type="similarity">
    <text evidence="1">Belongs to the peptidase S8 family. Furin subfamily.</text>
</comment>
<dbReference type="PROSITE" id="PS00138">
    <property type="entry name" value="SUBTILASE_SER"/>
    <property type="match status" value="1"/>
</dbReference>
<keyword evidence="9" id="KW-0325">Glycoprotein</keyword>
<reference evidence="15" key="1">
    <citation type="submission" date="2016-11" db="UniProtKB">
        <authorList>
            <consortium name="WormBaseParasite"/>
        </authorList>
    </citation>
    <scope>IDENTIFICATION</scope>
</reference>
<dbReference type="CDD" id="cd04059">
    <property type="entry name" value="Peptidases_S8_Protein_convertases_Kexins_Furin-like"/>
    <property type="match status" value="1"/>
</dbReference>
<dbReference type="PRINTS" id="PR00723">
    <property type="entry name" value="SUBTILISIN"/>
</dbReference>
<dbReference type="InterPro" id="IPR002884">
    <property type="entry name" value="P_dom"/>
</dbReference>
<proteinExistence type="inferred from homology"/>
<evidence type="ECO:0000256" key="2">
    <source>
        <dbReference type="ARBA" id="ARBA00022670"/>
    </source>
</evidence>
<dbReference type="Pfam" id="PF01483">
    <property type="entry name" value="P_proprotein"/>
    <property type="match status" value="1"/>
</dbReference>
<dbReference type="PROSITE" id="PS00136">
    <property type="entry name" value="SUBTILASE_ASP"/>
    <property type="match status" value="1"/>
</dbReference>
<evidence type="ECO:0000256" key="5">
    <source>
        <dbReference type="ARBA" id="ARBA00022801"/>
    </source>
</evidence>
<evidence type="ECO:0000256" key="12">
    <source>
        <dbReference type="SAM" id="MobiDB-lite"/>
    </source>
</evidence>
<dbReference type="InterPro" id="IPR015500">
    <property type="entry name" value="Peptidase_S8_subtilisin-rel"/>
</dbReference>
<dbReference type="InterPro" id="IPR036852">
    <property type="entry name" value="Peptidase_S8/S53_dom_sf"/>
</dbReference>
<dbReference type="GO" id="GO:0016486">
    <property type="term" value="P:peptide hormone processing"/>
    <property type="evidence" value="ECO:0007669"/>
    <property type="project" value="TreeGrafter"/>
</dbReference>